<evidence type="ECO:0000313" key="2">
    <source>
        <dbReference type="Proteomes" id="UP000013248"/>
    </source>
</evidence>
<evidence type="ECO:0000313" key="1">
    <source>
        <dbReference type="EMBL" id="ENX00463.1"/>
    </source>
</evidence>
<dbReference type="HOGENOM" id="CLU_2434196_0_0_6"/>
<dbReference type="eggNOG" id="ENOG5032N6C">
    <property type="taxonomic scope" value="Bacteria"/>
</dbReference>
<reference evidence="1 2" key="1">
    <citation type="submission" date="2013-02" db="EMBL/GenBank/DDBJ databases">
        <title>The Genome Sequence of Acinetobacter sp. ANC 3862.</title>
        <authorList>
            <consortium name="The Broad Institute Genome Sequencing Platform"/>
            <consortium name="The Broad Institute Genome Sequencing Center for Infectious Disease"/>
            <person name="Cerqueira G."/>
            <person name="Feldgarden M."/>
            <person name="Courvalin P."/>
            <person name="Perichon B."/>
            <person name="Grillot-Courvalin C."/>
            <person name="Clermont D."/>
            <person name="Rocha E."/>
            <person name="Yoon E.-J."/>
            <person name="Nemec A."/>
            <person name="Walker B."/>
            <person name="Young S.K."/>
            <person name="Zeng Q."/>
            <person name="Gargeya S."/>
            <person name="Fitzgerald M."/>
            <person name="Haas B."/>
            <person name="Abouelleil A."/>
            <person name="Alvarado L."/>
            <person name="Arachchi H.M."/>
            <person name="Berlin A.M."/>
            <person name="Chapman S.B."/>
            <person name="Dewar J."/>
            <person name="Goldberg J."/>
            <person name="Griggs A."/>
            <person name="Gujja S."/>
            <person name="Hansen M."/>
            <person name="Howarth C."/>
            <person name="Imamovic A."/>
            <person name="Larimer J."/>
            <person name="McCowan C."/>
            <person name="Murphy C."/>
            <person name="Neiman D."/>
            <person name="Pearson M."/>
            <person name="Priest M."/>
            <person name="Roberts A."/>
            <person name="Saif S."/>
            <person name="Shea T."/>
            <person name="Sisk P."/>
            <person name="Sykes S."/>
            <person name="Wortman J."/>
            <person name="Nusbaum C."/>
            <person name="Birren B."/>
        </authorList>
    </citation>
    <scope>NUCLEOTIDE SEQUENCE [LARGE SCALE GENOMIC DNA]</scope>
    <source>
        <strain evidence="1 2">ANC 3862</strain>
    </source>
</reference>
<sequence length="90" mass="9883">MTNISKQLATNNSDFVDGDTVVFIDANKPDHLMTVTQVQKNGVLLNGNNSFALNHLIRHATAQELSLKRRVISDIAKHLEAATNAQKEVS</sequence>
<dbReference type="Proteomes" id="UP000013248">
    <property type="component" value="Unassembled WGS sequence"/>
</dbReference>
<dbReference type="EMBL" id="APRP01000022">
    <property type="protein sequence ID" value="ENX00463.1"/>
    <property type="molecule type" value="Genomic_DNA"/>
</dbReference>
<accession>N9LVU3</accession>
<dbReference type="PATRIC" id="fig|1217705.3.peg.2073"/>
<name>N9LVU3_9GAMM</name>
<dbReference type="RefSeq" id="WP_005217400.1">
    <property type="nucleotide sequence ID" value="NZ_KB850089.1"/>
</dbReference>
<proteinExistence type="predicted"/>
<protein>
    <submittedName>
        <fullName evidence="1">Uncharacterized protein</fullName>
    </submittedName>
</protein>
<gene>
    <name evidence="1" type="ORF">F900_02134</name>
</gene>
<dbReference type="STRING" id="1217705.F900_02134"/>
<comment type="caution">
    <text evidence="1">The sequence shown here is derived from an EMBL/GenBank/DDBJ whole genome shotgun (WGS) entry which is preliminary data.</text>
</comment>
<dbReference type="AlphaFoldDB" id="N9LVU3"/>
<organism evidence="1 2">
    <name type="scientific">Acinetobacter modestus</name>
    <dbReference type="NCBI Taxonomy" id="1776740"/>
    <lineage>
        <taxon>Bacteria</taxon>
        <taxon>Pseudomonadati</taxon>
        <taxon>Pseudomonadota</taxon>
        <taxon>Gammaproteobacteria</taxon>
        <taxon>Moraxellales</taxon>
        <taxon>Moraxellaceae</taxon>
        <taxon>Acinetobacter</taxon>
    </lineage>
</organism>